<comment type="caution">
    <text evidence="2">The sequence shown here is derived from an EMBL/GenBank/DDBJ whole genome shotgun (WGS) entry which is preliminary data.</text>
</comment>
<dbReference type="STRING" id="29422.Lbru_0493"/>
<dbReference type="AlphaFoldDB" id="A0A0W0ST78"/>
<accession>A0A0W0ST78</accession>
<reference evidence="2 3" key="1">
    <citation type="submission" date="2015-11" db="EMBL/GenBank/DDBJ databases">
        <title>Genomic analysis of 38 Legionella species identifies large and diverse effector repertoires.</title>
        <authorList>
            <person name="Burstein D."/>
            <person name="Amaro F."/>
            <person name="Zusman T."/>
            <person name="Lifshitz Z."/>
            <person name="Cohen O."/>
            <person name="Gilbert J.A."/>
            <person name="Pupko T."/>
            <person name="Shuman H.A."/>
            <person name="Segal G."/>
        </authorList>
    </citation>
    <scope>NUCLEOTIDE SEQUENCE [LARGE SCALE GENOMIC DNA]</scope>
    <source>
        <strain evidence="2 3">ATCC 43878</strain>
    </source>
</reference>
<dbReference type="PATRIC" id="fig|29422.6.peg.517"/>
<dbReference type="RefSeq" id="WP_058440596.1">
    <property type="nucleotide sequence ID" value="NZ_CAAAHU010000025.1"/>
</dbReference>
<organism evidence="2 3">
    <name type="scientific">Legionella brunensis</name>
    <dbReference type="NCBI Taxonomy" id="29422"/>
    <lineage>
        <taxon>Bacteria</taxon>
        <taxon>Pseudomonadati</taxon>
        <taxon>Pseudomonadota</taxon>
        <taxon>Gammaproteobacteria</taxon>
        <taxon>Legionellales</taxon>
        <taxon>Legionellaceae</taxon>
        <taxon>Legionella</taxon>
    </lineage>
</organism>
<dbReference type="Proteomes" id="UP000054742">
    <property type="component" value="Unassembled WGS sequence"/>
</dbReference>
<dbReference type="EMBL" id="LNXV01000004">
    <property type="protein sequence ID" value="KTC86552.1"/>
    <property type="molecule type" value="Genomic_DNA"/>
</dbReference>
<keyword evidence="3" id="KW-1185">Reference proteome</keyword>
<name>A0A0W0ST78_9GAMM</name>
<protein>
    <recommendedName>
        <fullName evidence="4">DUF4239 domain-containing protein</fullName>
    </recommendedName>
</protein>
<dbReference type="InterPro" id="IPR025333">
    <property type="entry name" value="DUF4239"/>
</dbReference>
<evidence type="ECO:0000313" key="3">
    <source>
        <dbReference type="Proteomes" id="UP000054742"/>
    </source>
</evidence>
<keyword evidence="1" id="KW-0812">Transmembrane</keyword>
<keyword evidence="1" id="KW-0472">Membrane</keyword>
<feature type="transmembrane region" description="Helical" evidence="1">
    <location>
        <begin position="53"/>
        <end position="73"/>
    </location>
</feature>
<dbReference type="Pfam" id="PF14023">
    <property type="entry name" value="Bestrophin-like"/>
    <property type="match status" value="1"/>
</dbReference>
<proteinExistence type="predicted"/>
<sequence>MFREVINTLSVWGIFLINLVLLLSFSFFASYIASLLIPKKAVDQEYSRSTDSILNVMGSGYGVFLGFVIITLWNHYLSIQKIVYQEADSLSVIIRNIAVFPEKDRLPLQNTLQHYVKMVRTDEWQTMRQGKESEPAWEALQNMTTAFQNYTPTTPKQALYYRQAIGTLGTLLANRRDRLIALHSILSNELRTALILGAVVIIFLSSLLKARAGGTMRILANICLAIVVSFNLTLALSFDYPFSGSISVSNAPFYEGVLSKF</sequence>
<feature type="transmembrane region" description="Helical" evidence="1">
    <location>
        <begin position="12"/>
        <end position="33"/>
    </location>
</feature>
<feature type="transmembrane region" description="Helical" evidence="1">
    <location>
        <begin position="218"/>
        <end position="238"/>
    </location>
</feature>
<dbReference type="OrthoDB" id="5647763at2"/>
<evidence type="ECO:0000313" key="2">
    <source>
        <dbReference type="EMBL" id="KTC86552.1"/>
    </source>
</evidence>
<keyword evidence="1" id="KW-1133">Transmembrane helix</keyword>
<gene>
    <name evidence="2" type="ORF">Lbru_0493</name>
</gene>
<feature type="transmembrane region" description="Helical" evidence="1">
    <location>
        <begin position="193"/>
        <end position="212"/>
    </location>
</feature>
<evidence type="ECO:0000256" key="1">
    <source>
        <dbReference type="SAM" id="Phobius"/>
    </source>
</evidence>
<evidence type="ECO:0008006" key="4">
    <source>
        <dbReference type="Google" id="ProtNLM"/>
    </source>
</evidence>